<feature type="domain" description="RZ-type" evidence="8">
    <location>
        <begin position="765"/>
        <end position="839"/>
    </location>
</feature>
<feature type="region of interest" description="Disordered" evidence="7">
    <location>
        <begin position="218"/>
        <end position="243"/>
    </location>
</feature>
<name>A0AAN7C6P7_9PEZI</name>
<dbReference type="Proteomes" id="UP001303760">
    <property type="component" value="Unassembled WGS sequence"/>
</dbReference>
<dbReference type="Gene3D" id="3.40.50.300">
    <property type="entry name" value="P-loop containing nucleotide triphosphate hydrolases"/>
    <property type="match status" value="1"/>
</dbReference>
<evidence type="ECO:0000259" key="8">
    <source>
        <dbReference type="PROSITE" id="PS51981"/>
    </source>
</evidence>
<reference evidence="9" key="1">
    <citation type="journal article" date="2023" name="Mol. Phylogenet. Evol.">
        <title>Genome-scale phylogeny and comparative genomics of the fungal order Sordariales.</title>
        <authorList>
            <person name="Hensen N."/>
            <person name="Bonometti L."/>
            <person name="Westerberg I."/>
            <person name="Brannstrom I.O."/>
            <person name="Guillou S."/>
            <person name="Cros-Aarteil S."/>
            <person name="Calhoun S."/>
            <person name="Haridas S."/>
            <person name="Kuo A."/>
            <person name="Mondo S."/>
            <person name="Pangilinan J."/>
            <person name="Riley R."/>
            <person name="LaButti K."/>
            <person name="Andreopoulos B."/>
            <person name="Lipzen A."/>
            <person name="Chen C."/>
            <person name="Yan M."/>
            <person name="Daum C."/>
            <person name="Ng V."/>
            <person name="Clum A."/>
            <person name="Steindorff A."/>
            <person name="Ohm R.A."/>
            <person name="Martin F."/>
            <person name="Silar P."/>
            <person name="Natvig D.O."/>
            <person name="Lalanne C."/>
            <person name="Gautier V."/>
            <person name="Ament-Velasquez S.L."/>
            <person name="Kruys A."/>
            <person name="Hutchinson M.I."/>
            <person name="Powell A.J."/>
            <person name="Barry K."/>
            <person name="Miller A.N."/>
            <person name="Grigoriev I.V."/>
            <person name="Debuchy R."/>
            <person name="Gladieux P."/>
            <person name="Hiltunen Thoren M."/>
            <person name="Johannesson H."/>
        </authorList>
    </citation>
    <scope>NUCLEOTIDE SEQUENCE</scope>
    <source>
        <strain evidence="9">CBS 532.94</strain>
    </source>
</reference>
<dbReference type="GO" id="GO:0031380">
    <property type="term" value="C:nuclear RNA-directed RNA polymerase complex"/>
    <property type="evidence" value="ECO:0007669"/>
    <property type="project" value="TreeGrafter"/>
</dbReference>
<evidence type="ECO:0000256" key="1">
    <source>
        <dbReference type="ARBA" id="ARBA00004496"/>
    </source>
</evidence>
<keyword evidence="10" id="KW-1185">Reference proteome</keyword>
<evidence type="ECO:0000313" key="10">
    <source>
        <dbReference type="Proteomes" id="UP001303760"/>
    </source>
</evidence>
<dbReference type="PROSITE" id="PS51981">
    <property type="entry name" value="ZF_RZ"/>
    <property type="match status" value="1"/>
</dbReference>
<evidence type="ECO:0000256" key="2">
    <source>
        <dbReference type="ARBA" id="ARBA00022490"/>
    </source>
</evidence>
<dbReference type="InterPro" id="IPR027417">
    <property type="entry name" value="P-loop_NTPase"/>
</dbReference>
<keyword evidence="2" id="KW-0963">Cytoplasm</keyword>
<keyword evidence="4" id="KW-0863">Zinc-finger</keyword>
<dbReference type="SUPFAM" id="SSF52540">
    <property type="entry name" value="P-loop containing nucleoside triphosphate hydrolases"/>
    <property type="match status" value="1"/>
</dbReference>
<dbReference type="GO" id="GO:0002376">
    <property type="term" value="P:immune system process"/>
    <property type="evidence" value="ECO:0007669"/>
    <property type="project" value="UniProtKB-KW"/>
</dbReference>
<proteinExistence type="predicted"/>
<gene>
    <name evidence="9" type="ORF">C8A03DRAFT_45620</name>
</gene>
<dbReference type="Pfam" id="PF20173">
    <property type="entry name" value="ZnF_RZ-type"/>
    <property type="match status" value="1"/>
</dbReference>
<dbReference type="InterPro" id="IPR046439">
    <property type="entry name" value="ZF_RZ_dom"/>
</dbReference>
<dbReference type="PANTHER" id="PTHR10887:SF445">
    <property type="entry name" value="NFX1-TYPE ZINC FINGER-CONTAINING PROTEIN 1"/>
    <property type="match status" value="1"/>
</dbReference>
<dbReference type="CDD" id="cd06008">
    <property type="entry name" value="NF-X1-zinc-finger"/>
    <property type="match status" value="1"/>
</dbReference>
<evidence type="ECO:0000256" key="6">
    <source>
        <dbReference type="ARBA" id="ARBA00022859"/>
    </source>
</evidence>
<dbReference type="PANTHER" id="PTHR10887">
    <property type="entry name" value="DNA2/NAM7 HELICASE FAMILY"/>
    <property type="match status" value="1"/>
</dbReference>
<keyword evidence="6" id="KW-0391">Immunity</keyword>
<protein>
    <recommendedName>
        <fullName evidence="8">RZ-type domain-containing protein</fullName>
    </recommendedName>
</protein>
<evidence type="ECO:0000256" key="5">
    <source>
        <dbReference type="ARBA" id="ARBA00022833"/>
    </source>
</evidence>
<keyword evidence="5" id="KW-0862">Zinc</keyword>
<dbReference type="GO" id="GO:0031048">
    <property type="term" value="P:regulatory ncRNA-mediated heterochromatin formation"/>
    <property type="evidence" value="ECO:0007669"/>
    <property type="project" value="TreeGrafter"/>
</dbReference>
<sequence>MATVASLGKRISDVHDDVSRQTILQADVVGVTTSGLARNIKILRQAAEVKEPDLISALMPGVEHFIQIGDHRQLRPQIQNYLQFSLETPAGRAYQLDRSQFERRAVGEPGLPPLPVAQLNVQRRMRPEISNLIRSVYPNLKDHDSVRNLPAVVGMRDNLFWLDHSHPEDSKDDGARVNTDIALLTPYTGQLQKLRAALNKEFEVVLSDRDRETLLKEGFEIKQQGENEEDEKPTSGPRKAIEKKELSRAIRLATNVPMRADILRQLTEMDAVGTSIALCCPRHPDTPILCSEPGDFGTKSPEGGCSLICDQRLEPCGHRCPAPCHSQQLHGAFYCLQRCPRLRSTRQHPFPKPCGQECGPCNAKVDGVKLPCGQTHDNVACHRTLDLPSIKCSQPVEKQVPRCGHTVTVPRFKDVAWEGLAEPARRNARSDAHILVAAKFARSPVLHASRNALDTRVDLMEFKTYGEIDLDQTPIAVLGCGHFFTGETLDGLVGMSSVYTTDNLGSYNGLREVAGEFSAVPACPDCRVPIRQFATRRYNRVVNKAVLDETSKRFLVSGRHRLDELEKQATDVETSLTDSRDTGKLKSDRYKAANGLDKEAAKLRRDMEAEHQPTKKLFDARQRCEGQLGASAAGLRLTNHSGRSPAAAADPQDAILRDAFTLASKRPSDLALCPLFGGKQLDKLSARFLHQCQDLIAKASQAKLPRIVIPTCLGYARIVQLDEYLAKQEKEEDRTETARELLTNALALEVDETMRLFESTRYEEVTPAEIAAIKAAMVSSPDGIATHSGHWYRCPNGHPFTIRECGMFMERARCPECGEAIGGQNHRPMEGTQRDMRMELA</sequence>
<evidence type="ECO:0000256" key="3">
    <source>
        <dbReference type="ARBA" id="ARBA00022723"/>
    </source>
</evidence>
<evidence type="ECO:0000313" key="9">
    <source>
        <dbReference type="EMBL" id="KAK4236384.1"/>
    </source>
</evidence>
<keyword evidence="3" id="KW-0479">Metal-binding</keyword>
<reference evidence="9" key="2">
    <citation type="submission" date="2023-05" db="EMBL/GenBank/DDBJ databases">
        <authorList>
            <consortium name="Lawrence Berkeley National Laboratory"/>
            <person name="Steindorff A."/>
            <person name="Hensen N."/>
            <person name="Bonometti L."/>
            <person name="Westerberg I."/>
            <person name="Brannstrom I.O."/>
            <person name="Guillou S."/>
            <person name="Cros-Aarteil S."/>
            <person name="Calhoun S."/>
            <person name="Haridas S."/>
            <person name="Kuo A."/>
            <person name="Mondo S."/>
            <person name="Pangilinan J."/>
            <person name="Riley R."/>
            <person name="Labutti K."/>
            <person name="Andreopoulos B."/>
            <person name="Lipzen A."/>
            <person name="Chen C."/>
            <person name="Yanf M."/>
            <person name="Daum C."/>
            <person name="Ng V."/>
            <person name="Clum A."/>
            <person name="Ohm R."/>
            <person name="Martin F."/>
            <person name="Silar P."/>
            <person name="Natvig D."/>
            <person name="Lalanne C."/>
            <person name="Gautier V."/>
            <person name="Ament-Velasquez S.L."/>
            <person name="Kruys A."/>
            <person name="Hutchinson M.I."/>
            <person name="Powell A.J."/>
            <person name="Barry K."/>
            <person name="Miller A.N."/>
            <person name="Grigoriev I.V."/>
            <person name="Debuchy R."/>
            <person name="Gladieux P."/>
            <person name="Thoren M.H."/>
            <person name="Johannesson H."/>
        </authorList>
    </citation>
    <scope>NUCLEOTIDE SEQUENCE</scope>
    <source>
        <strain evidence="9">CBS 532.94</strain>
    </source>
</reference>
<evidence type="ECO:0000256" key="7">
    <source>
        <dbReference type="SAM" id="MobiDB-lite"/>
    </source>
</evidence>
<organism evidence="9 10">
    <name type="scientific">Achaetomium macrosporum</name>
    <dbReference type="NCBI Taxonomy" id="79813"/>
    <lineage>
        <taxon>Eukaryota</taxon>
        <taxon>Fungi</taxon>
        <taxon>Dikarya</taxon>
        <taxon>Ascomycota</taxon>
        <taxon>Pezizomycotina</taxon>
        <taxon>Sordariomycetes</taxon>
        <taxon>Sordariomycetidae</taxon>
        <taxon>Sordariales</taxon>
        <taxon>Chaetomiaceae</taxon>
        <taxon>Achaetomium</taxon>
    </lineage>
</organism>
<dbReference type="InterPro" id="IPR045055">
    <property type="entry name" value="DNA2/NAM7-like"/>
</dbReference>
<dbReference type="EMBL" id="MU860196">
    <property type="protein sequence ID" value="KAK4236384.1"/>
    <property type="molecule type" value="Genomic_DNA"/>
</dbReference>
<dbReference type="GO" id="GO:0005737">
    <property type="term" value="C:cytoplasm"/>
    <property type="evidence" value="ECO:0007669"/>
    <property type="project" value="UniProtKB-SubCell"/>
</dbReference>
<comment type="caution">
    <text evidence="9">The sequence shown here is derived from an EMBL/GenBank/DDBJ whole genome shotgun (WGS) entry which is preliminary data.</text>
</comment>
<dbReference type="AlphaFoldDB" id="A0AAN7C6P7"/>
<dbReference type="GO" id="GO:0008270">
    <property type="term" value="F:zinc ion binding"/>
    <property type="evidence" value="ECO:0007669"/>
    <property type="project" value="UniProtKB-KW"/>
</dbReference>
<evidence type="ECO:0000256" key="4">
    <source>
        <dbReference type="ARBA" id="ARBA00022771"/>
    </source>
</evidence>
<comment type="subcellular location">
    <subcellularLocation>
        <location evidence="1">Cytoplasm</location>
    </subcellularLocation>
</comment>
<accession>A0AAN7C6P7</accession>